<feature type="domain" description="JmjC" evidence="7">
    <location>
        <begin position="254"/>
        <end position="401"/>
    </location>
</feature>
<comment type="subcellular location">
    <subcellularLocation>
        <location evidence="2">Nucleus</location>
    </subcellularLocation>
</comment>
<evidence type="ECO:0000313" key="9">
    <source>
        <dbReference type="Proteomes" id="UP001307889"/>
    </source>
</evidence>
<organism evidence="8 9">
    <name type="scientific">Nesidiocoris tenuis</name>
    <dbReference type="NCBI Taxonomy" id="355587"/>
    <lineage>
        <taxon>Eukaryota</taxon>
        <taxon>Metazoa</taxon>
        <taxon>Ecdysozoa</taxon>
        <taxon>Arthropoda</taxon>
        <taxon>Hexapoda</taxon>
        <taxon>Insecta</taxon>
        <taxon>Pterygota</taxon>
        <taxon>Neoptera</taxon>
        <taxon>Paraneoptera</taxon>
        <taxon>Hemiptera</taxon>
        <taxon>Heteroptera</taxon>
        <taxon>Panheteroptera</taxon>
        <taxon>Cimicomorpha</taxon>
        <taxon>Miridae</taxon>
        <taxon>Dicyphina</taxon>
        <taxon>Nesidiocoris</taxon>
    </lineage>
</organism>
<evidence type="ECO:0000256" key="5">
    <source>
        <dbReference type="ARBA" id="ARBA00023004"/>
    </source>
</evidence>
<evidence type="ECO:0000256" key="3">
    <source>
        <dbReference type="ARBA" id="ARBA00022723"/>
    </source>
</evidence>
<dbReference type="PANTHER" id="PTHR12461">
    <property type="entry name" value="HYPOXIA-INDUCIBLE FACTOR 1 ALPHA INHIBITOR-RELATED"/>
    <property type="match status" value="1"/>
</dbReference>
<evidence type="ECO:0000256" key="2">
    <source>
        <dbReference type="ARBA" id="ARBA00004123"/>
    </source>
</evidence>
<dbReference type="PANTHER" id="PTHR12461:SF106">
    <property type="entry name" value="BIFUNCTIONAL PEPTIDASE AND ARGINYL-HYDROXYLASE JMJD5"/>
    <property type="match status" value="1"/>
</dbReference>
<reference evidence="8 9" key="1">
    <citation type="submission" date="2023-09" db="EMBL/GenBank/DDBJ databases">
        <title>Nesidiocoris tenuis whole genome shotgun sequence.</title>
        <authorList>
            <person name="Shibata T."/>
            <person name="Shimoda M."/>
            <person name="Kobayashi T."/>
            <person name="Uehara T."/>
        </authorList>
    </citation>
    <scope>NUCLEOTIDE SEQUENCE [LARGE SCALE GENOMIC DNA]</scope>
    <source>
        <strain evidence="8 9">Japan</strain>
    </source>
</reference>
<proteinExistence type="predicted"/>
<comment type="cofactor">
    <cofactor evidence="1">
        <name>Fe(2+)</name>
        <dbReference type="ChEBI" id="CHEBI:29033"/>
    </cofactor>
</comment>
<dbReference type="InterPro" id="IPR041667">
    <property type="entry name" value="Cupin_8"/>
</dbReference>
<dbReference type="Pfam" id="PF13621">
    <property type="entry name" value="Cupin_8"/>
    <property type="match status" value="1"/>
</dbReference>
<gene>
    <name evidence="8" type="ORF">NTJ_00666</name>
</gene>
<dbReference type="InterPro" id="IPR003347">
    <property type="entry name" value="JmjC_dom"/>
</dbReference>
<dbReference type="SUPFAM" id="SSF51197">
    <property type="entry name" value="Clavaminate synthase-like"/>
    <property type="match status" value="1"/>
</dbReference>
<keyword evidence="5" id="KW-0408">Iron</keyword>
<evidence type="ECO:0000256" key="6">
    <source>
        <dbReference type="ARBA" id="ARBA00023242"/>
    </source>
</evidence>
<evidence type="ECO:0000256" key="4">
    <source>
        <dbReference type="ARBA" id="ARBA00023002"/>
    </source>
</evidence>
<dbReference type="Gene3D" id="2.60.120.650">
    <property type="entry name" value="Cupin"/>
    <property type="match status" value="1"/>
</dbReference>
<evidence type="ECO:0000256" key="1">
    <source>
        <dbReference type="ARBA" id="ARBA00001954"/>
    </source>
</evidence>
<evidence type="ECO:0000259" key="7">
    <source>
        <dbReference type="PROSITE" id="PS51184"/>
    </source>
</evidence>
<dbReference type="SMART" id="SM00558">
    <property type="entry name" value="JmjC"/>
    <property type="match status" value="1"/>
</dbReference>
<accession>A0ABN7A6X2</accession>
<keyword evidence="6" id="KW-0539">Nucleus</keyword>
<keyword evidence="3" id="KW-0479">Metal-binding</keyword>
<dbReference type="EMBL" id="AP028909">
    <property type="protein sequence ID" value="BES87860.1"/>
    <property type="molecule type" value="Genomic_DNA"/>
</dbReference>
<evidence type="ECO:0000313" key="8">
    <source>
        <dbReference type="EMBL" id="BES87860.1"/>
    </source>
</evidence>
<keyword evidence="9" id="KW-1185">Reference proteome</keyword>
<dbReference type="Proteomes" id="UP001307889">
    <property type="component" value="Chromosome 1"/>
</dbReference>
<protein>
    <submittedName>
        <fullName evidence="8">Cupin superfamily protein</fullName>
    </submittedName>
</protein>
<sequence>MDEISKLIDDLIQEEKTSHECLQLLQEGDEDVRHLLLFGRQAIRQHTTTESVESALNAAIDMSWEDCNVGHWSQVPEPPKSLYAYGSFLKALLCLMKSVKNPGKRVQYLETAVKSADLGLMLGKGVQKLLSRMATAITAALEREKPEFQSTPSDQEMFEKLNIVPIERRHCPSVHEFDENHFQTGSPVILLGCMDHWPAMVKWRNLDYLVKIAGPRTVPVEIGSSYTHNDWGMKLTSIEDFIKKHIMQKSPKTGYLAQHQLFDQIPELRKDICIPDYCCLSNDESCDGEVDINAWFGPANTLTPLHHDPKYNLLCQVIGKKRVLLYSPDDSEYLHPHMETVLNNTAQVDPLNPDYEKFPTFKKAVTHYCQLGPGEILFIPPKWWHHVESLDVSFSVSFWWK</sequence>
<dbReference type="PROSITE" id="PS51184">
    <property type="entry name" value="JMJC"/>
    <property type="match status" value="1"/>
</dbReference>
<name>A0ABN7A6X2_9HEMI</name>
<keyword evidence="4" id="KW-0560">Oxidoreductase</keyword>